<feature type="transmembrane region" description="Helical" evidence="1">
    <location>
        <begin position="124"/>
        <end position="144"/>
    </location>
</feature>
<keyword evidence="1 2" id="KW-0812">Transmembrane</keyword>
<sequence length="176" mass="21527">MRITISRFSISIQYIKSIFQKLGIHELILDIMAMMMMLAVMNVMPLKRKRKKKKINKNKNYQNKEKENNEILKFRKNEQIIKTNKQLIKLQIIKQINKQNIKNKSKQKQKQKIIKIQKINQYKILFHFFIFLANIFFLAIYFNIFQKFQSIHKIIHIFFSFWSKKIKFISSLSFLY</sequence>
<reference evidence="3" key="1">
    <citation type="journal article" date="2006" name="PLoS Biol.">
        <title>Macronuclear genome sequence of the ciliate Tetrahymena thermophila, a model eukaryote.</title>
        <authorList>
            <person name="Eisen J.A."/>
            <person name="Coyne R.S."/>
            <person name="Wu M."/>
            <person name="Wu D."/>
            <person name="Thiagarajan M."/>
            <person name="Wortman J.R."/>
            <person name="Badger J.H."/>
            <person name="Ren Q."/>
            <person name="Amedeo P."/>
            <person name="Jones K.M."/>
            <person name="Tallon L.J."/>
            <person name="Delcher A.L."/>
            <person name="Salzberg S.L."/>
            <person name="Silva J.C."/>
            <person name="Haas B.J."/>
            <person name="Majoros W.H."/>
            <person name="Farzad M."/>
            <person name="Carlton J.M."/>
            <person name="Smith R.K. Jr."/>
            <person name="Garg J."/>
            <person name="Pearlman R.E."/>
            <person name="Karrer K.M."/>
            <person name="Sun L."/>
            <person name="Manning G."/>
            <person name="Elde N.C."/>
            <person name="Turkewitz A.P."/>
            <person name="Asai D.J."/>
            <person name="Wilkes D.E."/>
            <person name="Wang Y."/>
            <person name="Cai H."/>
            <person name="Collins K."/>
            <person name="Stewart B.A."/>
            <person name="Lee S.R."/>
            <person name="Wilamowska K."/>
            <person name="Weinberg Z."/>
            <person name="Ruzzo W.L."/>
            <person name="Wloga D."/>
            <person name="Gaertig J."/>
            <person name="Frankel J."/>
            <person name="Tsao C.-C."/>
            <person name="Gorovsky M.A."/>
            <person name="Keeling P.J."/>
            <person name="Waller R.F."/>
            <person name="Patron N.J."/>
            <person name="Cherry J.M."/>
            <person name="Stover N.A."/>
            <person name="Krieger C.J."/>
            <person name="del Toro C."/>
            <person name="Ryder H.F."/>
            <person name="Williamson S.C."/>
            <person name="Barbeau R.A."/>
            <person name="Hamilton E.P."/>
            <person name="Orias E."/>
        </authorList>
    </citation>
    <scope>NUCLEOTIDE SEQUENCE [LARGE SCALE GENOMIC DNA]</scope>
    <source>
        <strain evidence="3">SB210</strain>
    </source>
</reference>
<protein>
    <submittedName>
        <fullName evidence="2">Transmembrane protein, putative</fullName>
    </submittedName>
</protein>
<name>W7XDJ5_TETTS</name>
<dbReference type="Proteomes" id="UP000009168">
    <property type="component" value="Unassembled WGS sequence"/>
</dbReference>
<keyword evidence="3" id="KW-1185">Reference proteome</keyword>
<keyword evidence="1" id="KW-1133">Transmembrane helix</keyword>
<dbReference type="AlphaFoldDB" id="W7XDJ5"/>
<evidence type="ECO:0000256" key="1">
    <source>
        <dbReference type="SAM" id="Phobius"/>
    </source>
</evidence>
<dbReference type="GeneID" id="24439437"/>
<organism evidence="2 3">
    <name type="scientific">Tetrahymena thermophila (strain SB210)</name>
    <dbReference type="NCBI Taxonomy" id="312017"/>
    <lineage>
        <taxon>Eukaryota</taxon>
        <taxon>Sar</taxon>
        <taxon>Alveolata</taxon>
        <taxon>Ciliophora</taxon>
        <taxon>Intramacronucleata</taxon>
        <taxon>Oligohymenophorea</taxon>
        <taxon>Hymenostomatida</taxon>
        <taxon>Tetrahymenina</taxon>
        <taxon>Tetrahymenidae</taxon>
        <taxon>Tetrahymena</taxon>
    </lineage>
</organism>
<evidence type="ECO:0000313" key="2">
    <source>
        <dbReference type="EMBL" id="EWS71911.1"/>
    </source>
</evidence>
<dbReference type="InParanoid" id="W7XDJ5"/>
<keyword evidence="1" id="KW-0472">Membrane</keyword>
<dbReference type="RefSeq" id="XP_012655540.1">
    <property type="nucleotide sequence ID" value="XM_012800086.1"/>
</dbReference>
<feature type="transmembrane region" description="Helical" evidence="1">
    <location>
        <begin position="27"/>
        <end position="46"/>
    </location>
</feature>
<accession>W7XDJ5</accession>
<dbReference type="EMBL" id="GG662455">
    <property type="protein sequence ID" value="EWS71911.1"/>
    <property type="molecule type" value="Genomic_DNA"/>
</dbReference>
<dbReference type="KEGG" id="tet:TTHERM_000531929"/>
<gene>
    <name evidence="2" type="ORF">TTHERM_000531929</name>
</gene>
<evidence type="ECO:0000313" key="3">
    <source>
        <dbReference type="Proteomes" id="UP000009168"/>
    </source>
</evidence>
<proteinExistence type="predicted"/>